<dbReference type="CDD" id="cd06260">
    <property type="entry name" value="DUF820-like"/>
    <property type="match status" value="1"/>
</dbReference>
<dbReference type="PANTHER" id="PTHR35400">
    <property type="entry name" value="SLR1083 PROTEIN"/>
    <property type="match status" value="1"/>
</dbReference>
<evidence type="ECO:0000313" key="2">
    <source>
        <dbReference type="EMBL" id="PSF35037.1"/>
    </source>
</evidence>
<dbReference type="PANTHER" id="PTHR35400:SF1">
    <property type="entry name" value="SLR1083 PROTEIN"/>
    <property type="match status" value="1"/>
</dbReference>
<protein>
    <recommendedName>
        <fullName evidence="1">Putative restriction endonuclease domain-containing protein</fullName>
    </recommendedName>
</protein>
<comment type="caution">
    <text evidence="2">The sequence shown here is derived from an EMBL/GenBank/DDBJ whole genome shotgun (WGS) entry which is preliminary data.</text>
</comment>
<dbReference type="Proteomes" id="UP000239001">
    <property type="component" value="Unassembled WGS sequence"/>
</dbReference>
<reference evidence="2 3" key="1">
    <citation type="submission" date="2018-03" db="EMBL/GenBank/DDBJ databases">
        <title>The ancient ancestry and fast evolution of plastids.</title>
        <authorList>
            <person name="Moore K.R."/>
            <person name="Magnabosco C."/>
            <person name="Momper L."/>
            <person name="Gold D.A."/>
            <person name="Bosak T."/>
            <person name="Fournier G.P."/>
        </authorList>
    </citation>
    <scope>NUCLEOTIDE SEQUENCE [LARGE SCALE GENOMIC DNA]</scope>
    <source>
        <strain evidence="2 3">CCALA 016</strain>
    </source>
</reference>
<dbReference type="InterPro" id="IPR012296">
    <property type="entry name" value="Nuclease_put_TT1808"/>
</dbReference>
<dbReference type="OrthoDB" id="509866at2"/>
<dbReference type="Gene3D" id="3.90.1570.10">
    <property type="entry name" value="tt1808, chain A"/>
    <property type="match status" value="1"/>
</dbReference>
<feature type="domain" description="Putative restriction endonuclease" evidence="1">
    <location>
        <begin position="10"/>
        <end position="175"/>
    </location>
</feature>
<dbReference type="InterPro" id="IPR011335">
    <property type="entry name" value="Restrct_endonuc-II-like"/>
</dbReference>
<dbReference type="InterPro" id="IPR008538">
    <property type="entry name" value="Uma2"/>
</dbReference>
<dbReference type="Pfam" id="PF05685">
    <property type="entry name" value="Uma2"/>
    <property type="match status" value="1"/>
</dbReference>
<proteinExistence type="predicted"/>
<evidence type="ECO:0000259" key="1">
    <source>
        <dbReference type="Pfam" id="PF05685"/>
    </source>
</evidence>
<keyword evidence="3" id="KW-1185">Reference proteome</keyword>
<accession>A0A2T1LUA6</accession>
<dbReference type="SUPFAM" id="SSF52980">
    <property type="entry name" value="Restriction endonuclease-like"/>
    <property type="match status" value="1"/>
</dbReference>
<organism evidence="2 3">
    <name type="scientific">Aphanothece hegewaldii CCALA 016</name>
    <dbReference type="NCBI Taxonomy" id="2107694"/>
    <lineage>
        <taxon>Bacteria</taxon>
        <taxon>Bacillati</taxon>
        <taxon>Cyanobacteriota</taxon>
        <taxon>Cyanophyceae</taxon>
        <taxon>Oscillatoriophycideae</taxon>
        <taxon>Chroococcales</taxon>
        <taxon>Aphanothecaceae</taxon>
        <taxon>Aphanothece</taxon>
    </lineage>
</organism>
<name>A0A2T1LUA6_9CHRO</name>
<dbReference type="RefSeq" id="WP_106458307.1">
    <property type="nucleotide sequence ID" value="NZ_PXOH01000023.1"/>
</dbReference>
<gene>
    <name evidence="2" type="ORF">C7H19_18005</name>
</gene>
<evidence type="ECO:0000313" key="3">
    <source>
        <dbReference type="Proteomes" id="UP000239001"/>
    </source>
</evidence>
<dbReference type="EMBL" id="PXOH01000023">
    <property type="protein sequence ID" value="PSF35037.1"/>
    <property type="molecule type" value="Genomic_DNA"/>
</dbReference>
<dbReference type="AlphaFoldDB" id="A0A2T1LUA6"/>
<sequence length="182" mass="21015">MKILAKWTIKDYHQMIDAGILDDRQVELLAGEIIEMSPEKPIHYNTTRQGVKYLEQLFNNVAEVRFNGPITLADSEPEPDIAIVRLPVNKYQIHHPYPEDIFWVIEVANTSLKKDLEMKQTIYANAAIQEYWIMDLSQTKLIVFREPINGYYQSRKEYTEGEISSLAFPAIKISVTTLLGLN</sequence>
<reference evidence="2 3" key="2">
    <citation type="submission" date="2018-03" db="EMBL/GenBank/DDBJ databases">
        <authorList>
            <person name="Keele B.F."/>
        </authorList>
    </citation>
    <scope>NUCLEOTIDE SEQUENCE [LARGE SCALE GENOMIC DNA]</scope>
    <source>
        <strain evidence="2 3">CCALA 016</strain>
    </source>
</reference>